<feature type="signal peptide" evidence="2">
    <location>
        <begin position="1"/>
        <end position="26"/>
    </location>
</feature>
<reference evidence="3 4" key="1">
    <citation type="submission" date="2019-02" db="EMBL/GenBank/DDBJ databases">
        <title>Deep-cultivation of Planctomycetes and their phenomic and genomic characterization uncovers novel biology.</title>
        <authorList>
            <person name="Wiegand S."/>
            <person name="Jogler M."/>
            <person name="Boedeker C."/>
            <person name="Pinto D."/>
            <person name="Vollmers J."/>
            <person name="Rivas-Marin E."/>
            <person name="Kohn T."/>
            <person name="Peeters S.H."/>
            <person name="Heuer A."/>
            <person name="Rast P."/>
            <person name="Oberbeckmann S."/>
            <person name="Bunk B."/>
            <person name="Jeske O."/>
            <person name="Meyerdierks A."/>
            <person name="Storesund J.E."/>
            <person name="Kallscheuer N."/>
            <person name="Luecker S."/>
            <person name="Lage O.M."/>
            <person name="Pohl T."/>
            <person name="Merkel B.J."/>
            <person name="Hornburger P."/>
            <person name="Mueller R.-W."/>
            <person name="Bruemmer F."/>
            <person name="Labrenz M."/>
            <person name="Spormann A.M."/>
            <person name="Op den Camp H."/>
            <person name="Overmann J."/>
            <person name="Amann R."/>
            <person name="Jetten M.S.M."/>
            <person name="Mascher T."/>
            <person name="Medema M.H."/>
            <person name="Devos D.P."/>
            <person name="Kaster A.-K."/>
            <person name="Ovreas L."/>
            <person name="Rohde M."/>
            <person name="Galperin M.Y."/>
            <person name="Jogler C."/>
        </authorList>
    </citation>
    <scope>NUCLEOTIDE SEQUENCE [LARGE SCALE GENOMIC DNA]</scope>
    <source>
        <strain evidence="3 4">HG15A2</strain>
    </source>
</reference>
<protein>
    <submittedName>
        <fullName evidence="3">Uncharacterized protein</fullName>
    </submittedName>
</protein>
<proteinExistence type="predicted"/>
<accession>A0A517N114</accession>
<evidence type="ECO:0000256" key="2">
    <source>
        <dbReference type="SAM" id="SignalP"/>
    </source>
</evidence>
<evidence type="ECO:0000256" key="1">
    <source>
        <dbReference type="SAM" id="MobiDB-lite"/>
    </source>
</evidence>
<organism evidence="3 4">
    <name type="scientific">Adhaeretor mobilis</name>
    <dbReference type="NCBI Taxonomy" id="1930276"/>
    <lineage>
        <taxon>Bacteria</taxon>
        <taxon>Pseudomonadati</taxon>
        <taxon>Planctomycetota</taxon>
        <taxon>Planctomycetia</taxon>
        <taxon>Pirellulales</taxon>
        <taxon>Lacipirellulaceae</taxon>
        <taxon>Adhaeretor</taxon>
    </lineage>
</organism>
<keyword evidence="2" id="KW-0732">Signal</keyword>
<gene>
    <name evidence="3" type="ORF">HG15A2_41650</name>
</gene>
<dbReference type="RefSeq" id="WP_145062571.1">
    <property type="nucleotide sequence ID" value="NZ_CP036263.1"/>
</dbReference>
<evidence type="ECO:0000313" key="4">
    <source>
        <dbReference type="Proteomes" id="UP000319852"/>
    </source>
</evidence>
<evidence type="ECO:0000313" key="3">
    <source>
        <dbReference type="EMBL" id="QDT00823.1"/>
    </source>
</evidence>
<dbReference type="OrthoDB" id="9801679at2"/>
<feature type="chain" id="PRO_5022206291" evidence="2">
    <location>
        <begin position="27"/>
        <end position="809"/>
    </location>
</feature>
<feature type="compositionally biased region" description="Polar residues" evidence="1">
    <location>
        <begin position="330"/>
        <end position="344"/>
    </location>
</feature>
<dbReference type="AlphaFoldDB" id="A0A517N114"/>
<dbReference type="Proteomes" id="UP000319852">
    <property type="component" value="Chromosome"/>
</dbReference>
<dbReference type="EMBL" id="CP036263">
    <property type="protein sequence ID" value="QDT00823.1"/>
    <property type="molecule type" value="Genomic_DNA"/>
</dbReference>
<dbReference type="KEGG" id="amob:HG15A2_41650"/>
<sequence length="809" mass="83448" precursor="true">MYSPLRSISLAVVFALASMASGFQVAKAVENANIQVSASGTVSIPAGQSTSGFSVVGNGTTGVVPVQIGPSASDDAANGILLGSVGELGRTVGSETLWSSSSVVRDPSGSLSLTTRKAGIDAPGTTLPNNGSLDSNLNAIYFPFSEGWVGGNVYSNGGTAFNEFVLNGMTAADIQQDSLDGGTTPESGLSVITIPGVTDTRRQGIFLANSGEDNKVFASVSQMSDGSAFTLQSTVSDENSQFNAPIRQAGDNSSFVFLPLGTPNMSLARVHTGNANEPAEVLISSGNAVTMVREAQGRFRLSIAGHTPTSGSLLINQHGSHDDLGGNPSGGPSTDNLPSFAPHSNGTDWVVLSEDISNSDPIDGKTGGIADSFPQGQDAARGTYFDLAFVPFTGGPTGPGAIPALSTLTGFSRSRVMGWNTEVTALPSDIGLNASDATLAVVPQSSTGINVSGIGSNRGDLNFYVDGAELAVGDGVMLATVTQGVRDNTGFLGDKSYGIADTTHDGGNLWSVSTSSFLSGEEHNINVAVAFFGADSGFETGTAVDSNNTIGRIGVTIADVDSQTDGVLMATAWGNDNNFATVTSKTDGSWDIHVKDYDKDAESNPTDASDGANYVYLPYDAENLVAGRVNADGTIVNSTAPAGFTLTRDDEGEYILVVAGKTNEQGMLLLNSVSEGNDDDNIMSYVKDGDNFRILGIDSFATPSVDGLEDTAFSFAFIDFVDDLQLAGAGLDGDLNADLKVDGADFLEFQRGFPGTYDASVLADIQSNYGTDNSAVASTSMVPEPSSALLCGLVMFIFSATSTRKTNRS</sequence>
<name>A0A517N114_9BACT</name>
<feature type="region of interest" description="Disordered" evidence="1">
    <location>
        <begin position="312"/>
        <end position="344"/>
    </location>
</feature>
<keyword evidence="4" id="KW-1185">Reference proteome</keyword>